<gene>
    <name evidence="3" type="ORF">FHP88_10505</name>
</gene>
<dbReference type="Pfam" id="PF00462">
    <property type="entry name" value="Glutaredoxin"/>
    <property type="match status" value="1"/>
</dbReference>
<keyword evidence="4" id="KW-1185">Reference proteome</keyword>
<reference evidence="3 4" key="1">
    <citation type="submission" date="2019-07" db="EMBL/GenBank/DDBJ databases">
        <title>The pathways for chlorine oxyanion respiration interact through the shared metabolite chlorate.</title>
        <authorList>
            <person name="Barnum T.P."/>
            <person name="Cheng Y."/>
            <person name="Hill K.A."/>
            <person name="Lucas L.N."/>
            <person name="Carlson H.K."/>
            <person name="Coates J.D."/>
        </authorList>
    </citation>
    <scope>NUCLEOTIDE SEQUENCE [LARGE SCALE GENOMIC DNA]</scope>
    <source>
        <strain evidence="3 4">BK-1</strain>
    </source>
</reference>
<sequence length="149" mass="16824">MRYLIWVLLIIFSSVSVVDAEIYRWLDEQGKVHFGDSKPVTQSAEQVELKINSYTHVTYEIAPSAVGSTRNSGSKRVIMYSTTWCAYCKKAKRFFKAKGIAFTEYDIEKSPAAKKAYDKLGGRGVPVILVGKSRMNGFSERGFMKLYEG</sequence>
<dbReference type="CDD" id="cd02976">
    <property type="entry name" value="NrdH"/>
    <property type="match status" value="1"/>
</dbReference>
<dbReference type="InterPro" id="IPR036249">
    <property type="entry name" value="Thioredoxin-like_sf"/>
</dbReference>
<dbReference type="EMBL" id="VMNH01000010">
    <property type="protein sequence ID" value="TVO74911.1"/>
    <property type="molecule type" value="Genomic_DNA"/>
</dbReference>
<dbReference type="PANTHER" id="PTHR34386:SF1">
    <property type="entry name" value="GLUTAREDOXIN-LIKE PROTEIN NRDH"/>
    <property type="match status" value="1"/>
</dbReference>
<dbReference type="GO" id="GO:0045454">
    <property type="term" value="P:cell redox homeostasis"/>
    <property type="evidence" value="ECO:0007669"/>
    <property type="project" value="TreeGrafter"/>
</dbReference>
<dbReference type="Pfam" id="PF13511">
    <property type="entry name" value="DUF4124"/>
    <property type="match status" value="1"/>
</dbReference>
<dbReference type="OrthoDB" id="8991911at2"/>
<name>A0A557SC72_9GAMM</name>
<evidence type="ECO:0000313" key="4">
    <source>
        <dbReference type="Proteomes" id="UP000316649"/>
    </source>
</evidence>
<dbReference type="InterPro" id="IPR051548">
    <property type="entry name" value="Grx-like_ET"/>
</dbReference>
<protein>
    <submittedName>
        <fullName evidence="3">Glutaredoxin family protein</fullName>
    </submittedName>
</protein>
<proteinExistence type="predicted"/>
<evidence type="ECO:0000259" key="1">
    <source>
        <dbReference type="Pfam" id="PF00462"/>
    </source>
</evidence>
<dbReference type="PANTHER" id="PTHR34386">
    <property type="entry name" value="GLUTAREDOXIN"/>
    <property type="match status" value="1"/>
</dbReference>
<evidence type="ECO:0000313" key="3">
    <source>
        <dbReference type="EMBL" id="TVO74911.1"/>
    </source>
</evidence>
<dbReference type="Proteomes" id="UP000316649">
    <property type="component" value="Unassembled WGS sequence"/>
</dbReference>
<dbReference type="InterPro" id="IPR002109">
    <property type="entry name" value="Glutaredoxin"/>
</dbReference>
<comment type="caution">
    <text evidence="3">The sequence shown here is derived from an EMBL/GenBank/DDBJ whole genome shotgun (WGS) entry which is preliminary data.</text>
</comment>
<dbReference type="Gene3D" id="3.40.30.10">
    <property type="entry name" value="Glutaredoxin"/>
    <property type="match status" value="1"/>
</dbReference>
<dbReference type="SUPFAM" id="SSF52833">
    <property type="entry name" value="Thioredoxin-like"/>
    <property type="match status" value="1"/>
</dbReference>
<organism evidence="3 4">
    <name type="scientific">Sedimenticola selenatireducens</name>
    <dbReference type="NCBI Taxonomy" id="191960"/>
    <lineage>
        <taxon>Bacteria</taxon>
        <taxon>Pseudomonadati</taxon>
        <taxon>Pseudomonadota</taxon>
        <taxon>Gammaproteobacteria</taxon>
        <taxon>Chromatiales</taxon>
        <taxon>Sedimenticolaceae</taxon>
        <taxon>Sedimenticola</taxon>
    </lineage>
</organism>
<accession>A0A557SC72</accession>
<dbReference type="PROSITE" id="PS51354">
    <property type="entry name" value="GLUTAREDOXIN_2"/>
    <property type="match status" value="1"/>
</dbReference>
<dbReference type="AlphaFoldDB" id="A0A557SC72"/>
<feature type="domain" description="DUF4124" evidence="2">
    <location>
        <begin position="14"/>
        <end position="49"/>
    </location>
</feature>
<dbReference type="RefSeq" id="WP_144358997.1">
    <property type="nucleotide sequence ID" value="NZ_VMNH01000010.1"/>
</dbReference>
<evidence type="ECO:0000259" key="2">
    <source>
        <dbReference type="Pfam" id="PF13511"/>
    </source>
</evidence>
<dbReference type="InterPro" id="IPR025392">
    <property type="entry name" value="DUF4124"/>
</dbReference>
<feature type="domain" description="Glutaredoxin" evidence="1">
    <location>
        <begin position="77"/>
        <end position="132"/>
    </location>
</feature>
<dbReference type="GO" id="GO:0009055">
    <property type="term" value="F:electron transfer activity"/>
    <property type="evidence" value="ECO:0007669"/>
    <property type="project" value="TreeGrafter"/>
</dbReference>